<dbReference type="Proteomes" id="UP000008909">
    <property type="component" value="Unassembled WGS sequence"/>
</dbReference>
<evidence type="ECO:0000313" key="2">
    <source>
        <dbReference type="Proteomes" id="UP000008909"/>
    </source>
</evidence>
<evidence type="ECO:0000313" key="1">
    <source>
        <dbReference type="EMBL" id="GAA48345.1"/>
    </source>
</evidence>
<reference evidence="1" key="1">
    <citation type="journal article" date="2011" name="Genome Biol.">
        <title>The draft genome of the carcinogenic human liver fluke Clonorchis sinensis.</title>
        <authorList>
            <person name="Wang X."/>
            <person name="Chen W."/>
            <person name="Huang Y."/>
            <person name="Sun J."/>
            <person name="Men J."/>
            <person name="Liu H."/>
            <person name="Luo F."/>
            <person name="Guo L."/>
            <person name="Lv X."/>
            <person name="Deng C."/>
            <person name="Zhou C."/>
            <person name="Fan Y."/>
            <person name="Li X."/>
            <person name="Huang L."/>
            <person name="Hu Y."/>
            <person name="Liang C."/>
            <person name="Hu X."/>
            <person name="Xu J."/>
            <person name="Yu X."/>
        </authorList>
    </citation>
    <scope>NUCLEOTIDE SEQUENCE [LARGE SCALE GENOMIC DNA]</scope>
    <source>
        <strain evidence="1">Henan</strain>
    </source>
</reference>
<dbReference type="EMBL" id="DF142884">
    <property type="protein sequence ID" value="GAA48345.1"/>
    <property type="molecule type" value="Genomic_DNA"/>
</dbReference>
<gene>
    <name evidence="1" type="ORF">CLF_101493</name>
</gene>
<protein>
    <submittedName>
        <fullName evidence="1">Uncharacterized protein</fullName>
    </submittedName>
</protein>
<keyword evidence="2" id="KW-1185">Reference proteome</keyword>
<sequence length="797" mass="89864">MSTDGDGPIINSRIRYRQFAAYRATGVKKYCLQGKIRNIPFTRYPCLMQILVDDQNKYIHLDGWVRTSEKQAKFYGKASVTADKRTATVKYSIRVYVTGNNGLYNRPISLAVALFRLLAAMPTEVSTRVVVLPGRSSLYKSNRGVGEGIFLGAHSESARDSKQTKLSIRWFPIWISFCKLAQSVLVLNNREAICSCFIQLGIISSNCKGFRIRDIMAVETLGQEGPINSVISLHLSTNAKELHRAQNEDTMSCRSTGSALTLFAVRGSDCTFLYKFSYMISTGADQPPQHNLRFLVQLHTTGETPNLEAQTQAIIYPINETRLMQTHRFFSKTAKLLSRSRLWQQNSIKGSLGSELLHIIPQLWENGILLLHAAVQLYLKGTIPRLSLHVAKHCKTHTQTHFIARRENVRQIWLFACYHLLLVGYFSTQFRVIAHGSDSVFPTTYIDSWSDILCIHPIDHTTSNFSVETASSKTTNLIRETTTDTKVTFQSIPESSTSQFSTPQTLRVVNLTAHGGPSDVDMSHRYPVSGYPLFRNDTLHTASLDSTKCGGLCETPFRIISCFKTISCRHNLIDQKTLDGFDDCHKFVQPDGISQETDNRCHERSLLNKVEFLNQKPQHPASAKPHKKYHWYDFRDIAVYFHKGNYKVPETFRQPTTGFALVRAHRVSAVLEFPSNCALLETKLHKIGEIHSLANKFGFASDSPGTQLKHPFVMFLSIINERCSWVPGTSDISLNKPIIYLQPGVILMILNRLQRPDAVFRVITSISRKFGVSQVKGDKYVEDLPANQDSPGPLCES</sequence>
<organism evidence="1 2">
    <name type="scientific">Clonorchis sinensis</name>
    <name type="common">Chinese liver fluke</name>
    <dbReference type="NCBI Taxonomy" id="79923"/>
    <lineage>
        <taxon>Eukaryota</taxon>
        <taxon>Metazoa</taxon>
        <taxon>Spiralia</taxon>
        <taxon>Lophotrochozoa</taxon>
        <taxon>Platyhelminthes</taxon>
        <taxon>Trematoda</taxon>
        <taxon>Digenea</taxon>
        <taxon>Opisthorchiida</taxon>
        <taxon>Opisthorchiata</taxon>
        <taxon>Opisthorchiidae</taxon>
        <taxon>Clonorchis</taxon>
    </lineage>
</organism>
<reference key="2">
    <citation type="submission" date="2011-10" db="EMBL/GenBank/DDBJ databases">
        <title>The genome and transcriptome sequence of Clonorchis sinensis provide insights into the carcinogenic liver fluke.</title>
        <authorList>
            <person name="Wang X."/>
            <person name="Huang Y."/>
            <person name="Chen W."/>
            <person name="Liu H."/>
            <person name="Guo L."/>
            <person name="Chen Y."/>
            <person name="Luo F."/>
            <person name="Zhou W."/>
            <person name="Sun J."/>
            <person name="Mao Q."/>
            <person name="Liang P."/>
            <person name="Zhou C."/>
            <person name="Tian Y."/>
            <person name="Men J."/>
            <person name="Lv X."/>
            <person name="Huang L."/>
            <person name="Zhou J."/>
            <person name="Hu Y."/>
            <person name="Li R."/>
            <person name="Zhang F."/>
            <person name="Lei H."/>
            <person name="Li X."/>
            <person name="Hu X."/>
            <person name="Liang C."/>
            <person name="Xu J."/>
            <person name="Wu Z."/>
            <person name="Yu X."/>
        </authorList>
    </citation>
    <scope>NUCLEOTIDE SEQUENCE</scope>
    <source>
        <strain>Henan</strain>
    </source>
</reference>
<proteinExistence type="predicted"/>
<accession>G7Y5V9</accession>
<name>G7Y5V9_CLOSI</name>
<dbReference type="AlphaFoldDB" id="G7Y5V9"/>